<dbReference type="AlphaFoldDB" id="A0AAD7I7V1"/>
<evidence type="ECO:0008006" key="4">
    <source>
        <dbReference type="Google" id="ProtNLM"/>
    </source>
</evidence>
<proteinExistence type="predicted"/>
<dbReference type="Proteomes" id="UP001215280">
    <property type="component" value="Unassembled WGS sequence"/>
</dbReference>
<feature type="compositionally biased region" description="Polar residues" evidence="1">
    <location>
        <begin position="148"/>
        <end position="161"/>
    </location>
</feature>
<evidence type="ECO:0000256" key="1">
    <source>
        <dbReference type="SAM" id="MobiDB-lite"/>
    </source>
</evidence>
<keyword evidence="3" id="KW-1185">Reference proteome</keyword>
<feature type="compositionally biased region" description="Basic and acidic residues" evidence="1">
    <location>
        <begin position="490"/>
        <end position="511"/>
    </location>
</feature>
<accession>A0AAD7I7V1</accession>
<evidence type="ECO:0000313" key="2">
    <source>
        <dbReference type="EMBL" id="KAJ7736970.1"/>
    </source>
</evidence>
<evidence type="ECO:0000313" key="3">
    <source>
        <dbReference type="Proteomes" id="UP001215280"/>
    </source>
</evidence>
<feature type="compositionally biased region" description="Polar residues" evidence="1">
    <location>
        <begin position="1"/>
        <end position="16"/>
    </location>
</feature>
<comment type="caution">
    <text evidence="2">The sequence shown here is derived from an EMBL/GenBank/DDBJ whole genome shotgun (WGS) entry which is preliminary data.</text>
</comment>
<feature type="region of interest" description="Disordered" evidence="1">
    <location>
        <begin position="1"/>
        <end position="99"/>
    </location>
</feature>
<reference evidence="2" key="1">
    <citation type="submission" date="2023-03" db="EMBL/GenBank/DDBJ databases">
        <title>Massive genome expansion in bonnet fungi (Mycena s.s.) driven by repeated elements and novel gene families across ecological guilds.</title>
        <authorList>
            <consortium name="Lawrence Berkeley National Laboratory"/>
            <person name="Harder C.B."/>
            <person name="Miyauchi S."/>
            <person name="Viragh M."/>
            <person name="Kuo A."/>
            <person name="Thoen E."/>
            <person name="Andreopoulos B."/>
            <person name="Lu D."/>
            <person name="Skrede I."/>
            <person name="Drula E."/>
            <person name="Henrissat B."/>
            <person name="Morin E."/>
            <person name="Kohler A."/>
            <person name="Barry K."/>
            <person name="LaButti K."/>
            <person name="Morin E."/>
            <person name="Salamov A."/>
            <person name="Lipzen A."/>
            <person name="Mereny Z."/>
            <person name="Hegedus B."/>
            <person name="Baldrian P."/>
            <person name="Stursova M."/>
            <person name="Weitz H."/>
            <person name="Taylor A."/>
            <person name="Grigoriev I.V."/>
            <person name="Nagy L.G."/>
            <person name="Martin F."/>
            <person name="Kauserud H."/>
        </authorList>
    </citation>
    <scope>NUCLEOTIDE SEQUENCE</scope>
    <source>
        <strain evidence="2">CBHHK188m</strain>
    </source>
</reference>
<name>A0AAD7I7V1_9AGAR</name>
<protein>
    <recommendedName>
        <fullName evidence="4">Retrotransposon gag domain-containing protein</fullName>
    </recommendedName>
</protein>
<feature type="compositionally biased region" description="Polar residues" evidence="1">
    <location>
        <begin position="82"/>
        <end position="95"/>
    </location>
</feature>
<gene>
    <name evidence="2" type="ORF">DFH07DRAFT_966652</name>
</gene>
<feature type="region of interest" description="Disordered" evidence="1">
    <location>
        <begin position="230"/>
        <end position="260"/>
    </location>
</feature>
<feature type="region of interest" description="Disordered" evidence="1">
    <location>
        <begin position="130"/>
        <end position="161"/>
    </location>
</feature>
<feature type="region of interest" description="Disordered" evidence="1">
    <location>
        <begin position="430"/>
        <end position="517"/>
    </location>
</feature>
<organism evidence="2 3">
    <name type="scientific">Mycena maculata</name>
    <dbReference type="NCBI Taxonomy" id="230809"/>
    <lineage>
        <taxon>Eukaryota</taxon>
        <taxon>Fungi</taxon>
        <taxon>Dikarya</taxon>
        <taxon>Basidiomycota</taxon>
        <taxon>Agaricomycotina</taxon>
        <taxon>Agaricomycetes</taxon>
        <taxon>Agaricomycetidae</taxon>
        <taxon>Agaricales</taxon>
        <taxon>Marasmiineae</taxon>
        <taxon>Mycenaceae</taxon>
        <taxon>Mycena</taxon>
    </lineage>
</organism>
<dbReference type="EMBL" id="JARJLG010000146">
    <property type="protein sequence ID" value="KAJ7736970.1"/>
    <property type="molecule type" value="Genomic_DNA"/>
</dbReference>
<sequence>MSQSKETPVHYTTRSVTLRGRTGPVKESESVSDRSSSPAGSLAGTPRADREPVALPKSRPVTPELSYSQVVAADLTPARELSTMTSNSATPSESLEPSRLASLNPEVDFDVPGPDEGAGWTEVTRKTARSHRERATSNAGHVSGSAEPVNNSIKSLSPVSRATQDLSNEQLIQIARRYQSLANEALAAVGRGPVSESTEAINSGPTVPSNTVHQGSPVMMTPIIITNSPAAPSKLRPVSPVVPSGEGTSGNKGKGVHPGNWGNTNISEQFSEEDLEAQRVVFSNYEEINRVPANQQIFMLSYYLEGKAADFYNRKVVKDESKWSLKEFFWGLFNFCFPLNFCIKQRDRLARCFQNKKSITEHVAELEQIYNMIGLVDDQEKVVKLWRSLRSEIQTEMYRDKLDPEISTWDQVCEAAEHAEILLATNPGSGNLPAGVSHSAPRDQSTGSSRAFGHGRGRGGRFLPNKNRSEVMRTAAADLSPTDQKPPQPQRKEKSAKPWMERKLSPQKRNELMAVGL</sequence>